<evidence type="ECO:0000256" key="1">
    <source>
        <dbReference type="ARBA" id="ARBA00004123"/>
    </source>
</evidence>
<keyword evidence="2" id="KW-0539">Nucleus</keyword>
<accession>A0ABD1KMT7</accession>
<feature type="compositionally biased region" description="Low complexity" evidence="4">
    <location>
        <begin position="272"/>
        <end position="287"/>
    </location>
</feature>
<name>A0ABD1KMT7_9TELE</name>
<dbReference type="Pfam" id="PF21549">
    <property type="entry name" value="PRDM2_PR"/>
    <property type="match status" value="1"/>
</dbReference>
<evidence type="ECO:0000259" key="6">
    <source>
        <dbReference type="PROSITE" id="PS50280"/>
    </source>
</evidence>
<dbReference type="PROSITE" id="PS50157">
    <property type="entry name" value="ZINC_FINGER_C2H2_2"/>
    <property type="match status" value="2"/>
</dbReference>
<dbReference type="PROSITE" id="PS50280">
    <property type="entry name" value="SET"/>
    <property type="match status" value="1"/>
</dbReference>
<dbReference type="EMBL" id="JBHFQA010000004">
    <property type="protein sequence ID" value="KAL2100291.1"/>
    <property type="molecule type" value="Genomic_DNA"/>
</dbReference>
<dbReference type="SUPFAM" id="SSF57667">
    <property type="entry name" value="beta-beta-alpha zinc fingers"/>
    <property type="match status" value="1"/>
</dbReference>
<dbReference type="InterPro" id="IPR036236">
    <property type="entry name" value="Znf_C2H2_sf"/>
</dbReference>
<protein>
    <recommendedName>
        <fullName evidence="9">PR domain zinc finger protein 8</fullName>
    </recommendedName>
</protein>
<dbReference type="PANTHER" id="PTHR16516">
    <property type="entry name" value="AGAP007109-PA"/>
    <property type="match status" value="1"/>
</dbReference>
<dbReference type="InterPro" id="IPR001214">
    <property type="entry name" value="SET_dom"/>
</dbReference>
<keyword evidence="3" id="KW-0479">Metal-binding</keyword>
<feature type="domain" description="C2H2-type" evidence="5">
    <location>
        <begin position="475"/>
        <end position="498"/>
    </location>
</feature>
<feature type="region of interest" description="Disordered" evidence="4">
    <location>
        <begin position="200"/>
        <end position="247"/>
    </location>
</feature>
<organism evidence="7 8">
    <name type="scientific">Coilia grayii</name>
    <name type="common">Gray's grenadier anchovy</name>
    <dbReference type="NCBI Taxonomy" id="363190"/>
    <lineage>
        <taxon>Eukaryota</taxon>
        <taxon>Metazoa</taxon>
        <taxon>Chordata</taxon>
        <taxon>Craniata</taxon>
        <taxon>Vertebrata</taxon>
        <taxon>Euteleostomi</taxon>
        <taxon>Actinopterygii</taxon>
        <taxon>Neopterygii</taxon>
        <taxon>Teleostei</taxon>
        <taxon>Clupei</taxon>
        <taxon>Clupeiformes</taxon>
        <taxon>Clupeoidei</taxon>
        <taxon>Engraulidae</taxon>
        <taxon>Coilinae</taxon>
        <taxon>Coilia</taxon>
    </lineage>
</organism>
<dbReference type="Gene3D" id="3.30.160.60">
    <property type="entry name" value="Classic Zinc Finger"/>
    <property type="match status" value="1"/>
</dbReference>
<dbReference type="SMART" id="SM00355">
    <property type="entry name" value="ZnF_C2H2"/>
    <property type="match status" value="3"/>
</dbReference>
<feature type="compositionally biased region" description="Basic and acidic residues" evidence="4">
    <location>
        <begin position="223"/>
        <end position="233"/>
    </location>
</feature>
<keyword evidence="3" id="KW-0862">Zinc</keyword>
<feature type="compositionally biased region" description="Basic and acidic residues" evidence="4">
    <location>
        <begin position="200"/>
        <end position="216"/>
    </location>
</feature>
<evidence type="ECO:0008006" key="9">
    <source>
        <dbReference type="Google" id="ProtNLM"/>
    </source>
</evidence>
<evidence type="ECO:0000259" key="5">
    <source>
        <dbReference type="PROSITE" id="PS50157"/>
    </source>
</evidence>
<evidence type="ECO:0000256" key="4">
    <source>
        <dbReference type="SAM" id="MobiDB-lite"/>
    </source>
</evidence>
<evidence type="ECO:0000256" key="2">
    <source>
        <dbReference type="ARBA" id="ARBA00023242"/>
    </source>
</evidence>
<evidence type="ECO:0000313" key="7">
    <source>
        <dbReference type="EMBL" id="KAL2100291.1"/>
    </source>
</evidence>
<dbReference type="GO" id="GO:0005634">
    <property type="term" value="C:nucleus"/>
    <property type="evidence" value="ECO:0007669"/>
    <property type="project" value="UniProtKB-SubCell"/>
</dbReference>
<keyword evidence="3" id="KW-0863">Zinc-finger</keyword>
<sequence length="498" mass="55308">MDGPLGKAELRAADRWITDMLTSVFTSRDIPVNTVLGPCDLKHSSLYDSIAFIALKCSDRRTKPYMLKVDVTRAASESPCWLQLVQPARNTDEQNLEAYVKDRQLFFRALRTVKRDSELLVWYKKDLSQLLNLSPEESKGVAPYVCPFCKQTFQFEFPLLAHQRFLCKERFLSLTADRLSKVSPHSKGDKPATDFHNLARDLENDRAPSNNKEKGGHNKRKHSEVGKESRDETLNFSPPRGDRSTKRVCVQGRADQLHIPVALRQTNSSKHSTIGSIKESQSSSQGSPDGKNTTGPGGLKHLKSKPKNGLTKVCLPLFGSDTFALSDSISSGNEERKSAFVQPPRSSFQTLPVVMTLPVGLPQLPLAASKLQSAALLQAATHKQLFNASVWPKPLASSAALGKATTTSSSSTARHSLLSVPLSPLSPLGLPAQNWCAKCSVSFHMTSDLVHHMRSHHKRAPSEEQGAKLQRRDRLRCPICEESFRERHHLSRHMTSHT</sequence>
<reference evidence="7 8" key="1">
    <citation type="submission" date="2024-09" db="EMBL/GenBank/DDBJ databases">
        <title>A chromosome-level genome assembly of Gray's grenadier anchovy, Coilia grayii.</title>
        <authorList>
            <person name="Fu Z."/>
        </authorList>
    </citation>
    <scope>NUCLEOTIDE SEQUENCE [LARGE SCALE GENOMIC DNA]</scope>
    <source>
        <strain evidence="7">G4</strain>
        <tissue evidence="7">Muscle</tissue>
    </source>
</reference>
<dbReference type="Pfam" id="PF13894">
    <property type="entry name" value="zf-C2H2_4"/>
    <property type="match status" value="1"/>
</dbReference>
<dbReference type="AlphaFoldDB" id="A0ABD1KMT7"/>
<comment type="subcellular location">
    <subcellularLocation>
        <location evidence="1">Nucleus</location>
    </subcellularLocation>
</comment>
<dbReference type="Gene3D" id="2.170.270.10">
    <property type="entry name" value="SET domain"/>
    <property type="match status" value="1"/>
</dbReference>
<keyword evidence="8" id="KW-1185">Reference proteome</keyword>
<evidence type="ECO:0000256" key="3">
    <source>
        <dbReference type="PROSITE-ProRule" id="PRU00042"/>
    </source>
</evidence>
<gene>
    <name evidence="7" type="ORF">ACEWY4_004685</name>
</gene>
<comment type="caution">
    <text evidence="7">The sequence shown here is derived from an EMBL/GenBank/DDBJ whole genome shotgun (WGS) entry which is preliminary data.</text>
</comment>
<dbReference type="InterPro" id="IPR052296">
    <property type="entry name" value="TR-Histone_Methyltrans"/>
</dbReference>
<feature type="domain" description="SET" evidence="6">
    <location>
        <begin position="1"/>
        <end position="124"/>
    </location>
</feature>
<dbReference type="GO" id="GO:0008270">
    <property type="term" value="F:zinc ion binding"/>
    <property type="evidence" value="ECO:0007669"/>
    <property type="project" value="UniProtKB-KW"/>
</dbReference>
<feature type="region of interest" description="Disordered" evidence="4">
    <location>
        <begin position="260"/>
        <end position="306"/>
    </location>
</feature>
<dbReference type="Proteomes" id="UP001591681">
    <property type="component" value="Unassembled WGS sequence"/>
</dbReference>
<dbReference type="PANTHER" id="PTHR16516:SF7">
    <property type="entry name" value="PR DOMAIN ZINC FINGER PROTEIN 8"/>
    <property type="match status" value="1"/>
</dbReference>
<dbReference type="InterPro" id="IPR046341">
    <property type="entry name" value="SET_dom_sf"/>
</dbReference>
<evidence type="ECO:0000313" key="8">
    <source>
        <dbReference type="Proteomes" id="UP001591681"/>
    </source>
</evidence>
<proteinExistence type="predicted"/>
<dbReference type="PROSITE" id="PS00028">
    <property type="entry name" value="ZINC_FINGER_C2H2_1"/>
    <property type="match status" value="2"/>
</dbReference>
<dbReference type="InterPro" id="IPR013087">
    <property type="entry name" value="Znf_C2H2_type"/>
</dbReference>
<feature type="domain" description="C2H2-type" evidence="5">
    <location>
        <begin position="434"/>
        <end position="461"/>
    </location>
</feature>